<reference evidence="6" key="1">
    <citation type="journal article" date="2017" name="Cell">
        <title>Insights into land plant evolution garnered from the Marchantia polymorpha genome.</title>
        <authorList>
            <person name="Bowman J.L."/>
            <person name="Kohchi T."/>
            <person name="Yamato K.T."/>
            <person name="Jenkins J."/>
            <person name="Shu S."/>
            <person name="Ishizaki K."/>
            <person name="Yamaoka S."/>
            <person name="Nishihama R."/>
            <person name="Nakamura Y."/>
            <person name="Berger F."/>
            <person name="Adam C."/>
            <person name="Aki S.S."/>
            <person name="Althoff F."/>
            <person name="Araki T."/>
            <person name="Arteaga-Vazquez M.A."/>
            <person name="Balasubrmanian S."/>
            <person name="Barry K."/>
            <person name="Bauer D."/>
            <person name="Boehm C.R."/>
            <person name="Briginshaw L."/>
            <person name="Caballero-Perez J."/>
            <person name="Catarino B."/>
            <person name="Chen F."/>
            <person name="Chiyoda S."/>
            <person name="Chovatia M."/>
            <person name="Davies K.M."/>
            <person name="Delmans M."/>
            <person name="Demura T."/>
            <person name="Dierschke T."/>
            <person name="Dolan L."/>
            <person name="Dorantes-Acosta A.E."/>
            <person name="Eklund D.M."/>
            <person name="Florent S.N."/>
            <person name="Flores-Sandoval E."/>
            <person name="Fujiyama A."/>
            <person name="Fukuzawa H."/>
            <person name="Galik B."/>
            <person name="Grimanelli D."/>
            <person name="Grimwood J."/>
            <person name="Grossniklaus U."/>
            <person name="Hamada T."/>
            <person name="Haseloff J."/>
            <person name="Hetherington A.J."/>
            <person name="Higo A."/>
            <person name="Hirakawa Y."/>
            <person name="Hundley H.N."/>
            <person name="Ikeda Y."/>
            <person name="Inoue K."/>
            <person name="Inoue S.I."/>
            <person name="Ishida S."/>
            <person name="Jia Q."/>
            <person name="Kakita M."/>
            <person name="Kanazawa T."/>
            <person name="Kawai Y."/>
            <person name="Kawashima T."/>
            <person name="Kennedy M."/>
            <person name="Kinose K."/>
            <person name="Kinoshita T."/>
            <person name="Kohara Y."/>
            <person name="Koide E."/>
            <person name="Komatsu K."/>
            <person name="Kopischke S."/>
            <person name="Kubo M."/>
            <person name="Kyozuka J."/>
            <person name="Lagercrantz U."/>
            <person name="Lin S.S."/>
            <person name="Lindquist E."/>
            <person name="Lipzen A.M."/>
            <person name="Lu C.W."/>
            <person name="De Luna E."/>
            <person name="Martienssen R.A."/>
            <person name="Minamino N."/>
            <person name="Mizutani M."/>
            <person name="Mizutani M."/>
            <person name="Mochizuki N."/>
            <person name="Monte I."/>
            <person name="Mosher R."/>
            <person name="Nagasaki H."/>
            <person name="Nakagami H."/>
            <person name="Naramoto S."/>
            <person name="Nishitani K."/>
            <person name="Ohtani M."/>
            <person name="Okamoto T."/>
            <person name="Okumura M."/>
            <person name="Phillips J."/>
            <person name="Pollak B."/>
            <person name="Reinders A."/>
            <person name="Rovekamp M."/>
            <person name="Sano R."/>
            <person name="Sawa S."/>
            <person name="Schmid M.W."/>
            <person name="Shirakawa M."/>
            <person name="Solano R."/>
            <person name="Spunde A."/>
            <person name="Suetsugu N."/>
            <person name="Sugano S."/>
            <person name="Sugiyama A."/>
            <person name="Sun R."/>
            <person name="Suzuki Y."/>
            <person name="Takenaka M."/>
            <person name="Takezawa D."/>
            <person name="Tomogane H."/>
            <person name="Tsuzuki M."/>
            <person name="Ueda T."/>
            <person name="Umeda M."/>
            <person name="Ward J.M."/>
            <person name="Watanabe Y."/>
            <person name="Yazaki K."/>
            <person name="Yokoyama R."/>
            <person name="Yoshitake Y."/>
            <person name="Yotsui I."/>
            <person name="Zachgo S."/>
            <person name="Schmutz J."/>
        </authorList>
    </citation>
    <scope>NUCLEOTIDE SEQUENCE [LARGE SCALE GENOMIC DNA]</scope>
    <source>
        <strain evidence="6">Tak-1</strain>
    </source>
</reference>
<evidence type="ECO:0000256" key="4">
    <source>
        <dbReference type="SAM" id="MobiDB-lite"/>
    </source>
</evidence>
<dbReference type="Gene3D" id="2.130.10.10">
    <property type="entry name" value="YVTN repeat-like/Quinoprotein amine dehydrogenase"/>
    <property type="match status" value="1"/>
</dbReference>
<dbReference type="PROSITE" id="PS50294">
    <property type="entry name" value="WD_REPEATS_REGION"/>
    <property type="match status" value="1"/>
</dbReference>
<feature type="repeat" description="WD" evidence="3">
    <location>
        <begin position="265"/>
        <end position="307"/>
    </location>
</feature>
<dbReference type="InterPro" id="IPR001680">
    <property type="entry name" value="WD40_rpt"/>
</dbReference>
<dbReference type="InterPro" id="IPR053053">
    <property type="entry name" value="WD_repeat_protein"/>
</dbReference>
<dbReference type="GO" id="GO:0005634">
    <property type="term" value="C:nucleus"/>
    <property type="evidence" value="ECO:0007669"/>
    <property type="project" value="EnsemblPlants"/>
</dbReference>
<sequence>MDALVAAYESEEDDKPRTEVEKNGHQGPLLAEMRANSDQREAKRMKMMLPFDTRSSFPASSGRADITAAGFMPVAPLPPISSGIVQRNQQVRPAALPFPSGRYVSKRERAAAAALADSTACPIPSATARPPPDHVHNFAGVKNILTSELPHHIRKKLENIDPHAADFNRLPKGLVCQLEGHIKGINAARWSPTHASLLASAGMDNLARIWNVWNASDQQMVQQLSSHTAAVKDIQWSTDGKHLLSCGFDKVARLTDVEYGSEIKVFADENVMNVVRFHPLEDGSFLAGGGKGTIKLWDIRSGKPVKEYSKSLGQILDLDFNKDGKRFVSTSDIAKRNASDRAIIVWDYNKQIALSNQVYLEAYTCPSVRYHPFEETFIAQSNASYIAIFSGRPPYKMNRYKRFEGHEVSANRIHCNFSPDGAFVVTGSADGSTYYYSFRSSKLLRNFQSHQQVCTDVSFHPVLPSVVVSCGWDGRICVYE</sequence>
<evidence type="ECO:0000256" key="1">
    <source>
        <dbReference type="ARBA" id="ARBA00022574"/>
    </source>
</evidence>
<evidence type="ECO:0000313" key="6">
    <source>
        <dbReference type="Proteomes" id="UP000244005"/>
    </source>
</evidence>
<dbReference type="InterPro" id="IPR015943">
    <property type="entry name" value="WD40/YVTN_repeat-like_dom_sf"/>
</dbReference>
<dbReference type="SMART" id="SM00320">
    <property type="entry name" value="WD40"/>
    <property type="match status" value="6"/>
</dbReference>
<name>A0A2R6XBW3_MARPO</name>
<dbReference type="EMBL" id="KZ772696">
    <property type="protein sequence ID" value="PTQ43597.1"/>
    <property type="molecule type" value="Genomic_DNA"/>
</dbReference>
<feature type="compositionally biased region" description="Basic and acidic residues" evidence="4">
    <location>
        <begin position="14"/>
        <end position="24"/>
    </location>
</feature>
<feature type="repeat" description="WD" evidence="3">
    <location>
        <begin position="178"/>
        <end position="212"/>
    </location>
</feature>
<keyword evidence="1 3" id="KW-0853">WD repeat</keyword>
<dbReference type="CDD" id="cd00200">
    <property type="entry name" value="WD40"/>
    <property type="match status" value="1"/>
</dbReference>
<gene>
    <name evidence="5" type="ORF">MARPO_0024s0099</name>
</gene>
<feature type="repeat" description="WD" evidence="3">
    <location>
        <begin position="224"/>
        <end position="265"/>
    </location>
</feature>
<protein>
    <submittedName>
        <fullName evidence="5">Uncharacterized protein</fullName>
    </submittedName>
</protein>
<evidence type="ECO:0000313" key="5">
    <source>
        <dbReference type="EMBL" id="PTQ43597.1"/>
    </source>
</evidence>
<keyword evidence="6" id="KW-1185">Reference proteome</keyword>
<dbReference type="PANTHER" id="PTHR44566">
    <property type="entry name" value="TRANSDUCIN/WD40 REPEAT-LIKE SUPERFAMILY PROTEIN"/>
    <property type="match status" value="1"/>
</dbReference>
<dbReference type="OrthoDB" id="256303at2759"/>
<dbReference type="AlphaFoldDB" id="A0A2R6XBW3"/>
<dbReference type="PROSITE" id="PS00678">
    <property type="entry name" value="WD_REPEATS_1"/>
    <property type="match status" value="1"/>
</dbReference>
<dbReference type="PROSITE" id="PS50082">
    <property type="entry name" value="WD_REPEATS_2"/>
    <property type="match status" value="3"/>
</dbReference>
<evidence type="ECO:0000256" key="2">
    <source>
        <dbReference type="ARBA" id="ARBA00022737"/>
    </source>
</evidence>
<feature type="region of interest" description="Disordered" evidence="4">
    <location>
        <begin position="1"/>
        <end position="34"/>
    </location>
</feature>
<dbReference type="Pfam" id="PF00400">
    <property type="entry name" value="WD40"/>
    <property type="match status" value="5"/>
</dbReference>
<dbReference type="PANTHER" id="PTHR44566:SF1">
    <property type="entry name" value="WD REPEAT-CONTAINING PROTEIN 25"/>
    <property type="match status" value="1"/>
</dbReference>
<evidence type="ECO:0000256" key="3">
    <source>
        <dbReference type="PROSITE-ProRule" id="PRU00221"/>
    </source>
</evidence>
<dbReference type="Gramene" id="Mp3g23220.1">
    <property type="protein sequence ID" value="Mp3g23220.1.cds"/>
    <property type="gene ID" value="Mp3g23220"/>
</dbReference>
<dbReference type="InterPro" id="IPR036322">
    <property type="entry name" value="WD40_repeat_dom_sf"/>
</dbReference>
<proteinExistence type="predicted"/>
<keyword evidence="2" id="KW-0677">Repeat</keyword>
<accession>A0A2R6XBW3</accession>
<dbReference type="Proteomes" id="UP000244005">
    <property type="component" value="Unassembled WGS sequence"/>
</dbReference>
<dbReference type="InterPro" id="IPR019775">
    <property type="entry name" value="WD40_repeat_CS"/>
</dbReference>
<organism evidence="5 6">
    <name type="scientific">Marchantia polymorpha</name>
    <name type="common">Common liverwort</name>
    <name type="synonym">Marchantia aquatica</name>
    <dbReference type="NCBI Taxonomy" id="3197"/>
    <lineage>
        <taxon>Eukaryota</taxon>
        <taxon>Viridiplantae</taxon>
        <taxon>Streptophyta</taxon>
        <taxon>Embryophyta</taxon>
        <taxon>Marchantiophyta</taxon>
        <taxon>Marchantiopsida</taxon>
        <taxon>Marchantiidae</taxon>
        <taxon>Marchantiales</taxon>
        <taxon>Marchantiaceae</taxon>
        <taxon>Marchantia</taxon>
    </lineage>
</organism>
<dbReference type="OMA" id="WDYETTA"/>
<dbReference type="SUPFAM" id="SSF50978">
    <property type="entry name" value="WD40 repeat-like"/>
    <property type="match status" value="1"/>
</dbReference>